<keyword evidence="1" id="KW-0560">Oxidoreductase</keyword>
<comment type="caution">
    <text evidence="2">The sequence shown here is derived from an EMBL/GenBank/DDBJ whole genome shotgun (WGS) entry which is preliminary data.</text>
</comment>
<sequence>MEPSHHPNPTSFHRALAGFNAQRLLPRLPDDGWREDLEQELAMRCREGEFIEALRTQVAPQMPAHGLSPDAFMRWFEALAETGPGQHHPLFRWLAEDADAQDIRWFLRQEAAGEAGFEDLLAYTQVRLPQQPKLECARNFWDEMGHGKGAAMHGHLLERMVNELGLKPDIGETVSESLALSNAMVAMATSRRYAFHAIGALGVIELTAPGRVRRVADGMRRTGFEARHRAYFELHAALDVSHARAWLREVIRPLAERDAACARAMAEGALIRLTCGARCFDRYARELGIRQADAASSGLAAS</sequence>
<organism evidence="2 3">
    <name type="scientific">Ramlibacter aquaticus</name>
    <dbReference type="NCBI Taxonomy" id="2780094"/>
    <lineage>
        <taxon>Bacteria</taxon>
        <taxon>Pseudomonadati</taxon>
        <taxon>Pseudomonadota</taxon>
        <taxon>Betaproteobacteria</taxon>
        <taxon>Burkholderiales</taxon>
        <taxon>Comamonadaceae</taxon>
        <taxon>Ramlibacter</taxon>
    </lineage>
</organism>
<dbReference type="Pfam" id="PF14518">
    <property type="entry name" value="Haem_oxygenas_2"/>
    <property type="match status" value="1"/>
</dbReference>
<reference evidence="2 3" key="1">
    <citation type="submission" date="2020-10" db="EMBL/GenBank/DDBJ databases">
        <title>Draft genome of Ramlibacter aquaticus LMG 30558.</title>
        <authorList>
            <person name="Props R."/>
        </authorList>
    </citation>
    <scope>NUCLEOTIDE SEQUENCE [LARGE SCALE GENOMIC DNA]</scope>
    <source>
        <strain evidence="2 3">LMG 30558</strain>
    </source>
</reference>
<accession>A0ABR9S9S4</accession>
<dbReference type="SUPFAM" id="SSF48613">
    <property type="entry name" value="Heme oxygenase-like"/>
    <property type="match status" value="1"/>
</dbReference>
<evidence type="ECO:0000313" key="2">
    <source>
        <dbReference type="EMBL" id="MBE7939086.1"/>
    </source>
</evidence>
<evidence type="ECO:0000256" key="1">
    <source>
        <dbReference type="ARBA" id="ARBA00023002"/>
    </source>
</evidence>
<proteinExistence type="predicted"/>
<dbReference type="EMBL" id="JADDOJ010000002">
    <property type="protein sequence ID" value="MBE7939086.1"/>
    <property type="molecule type" value="Genomic_DNA"/>
</dbReference>
<dbReference type="InterPro" id="IPR039068">
    <property type="entry name" value="PqqC-like"/>
</dbReference>
<dbReference type="PANTHER" id="PTHR40279">
    <property type="entry name" value="PQQC-LIKE PROTEIN"/>
    <property type="match status" value="1"/>
</dbReference>
<dbReference type="Proteomes" id="UP000715965">
    <property type="component" value="Unassembled WGS sequence"/>
</dbReference>
<dbReference type="SMART" id="SM01236">
    <property type="entry name" value="Haem_oxygenase_2"/>
    <property type="match status" value="1"/>
</dbReference>
<keyword evidence="3" id="KW-1185">Reference proteome</keyword>
<dbReference type="Gene3D" id="1.20.910.10">
    <property type="entry name" value="Heme oxygenase-like"/>
    <property type="match status" value="1"/>
</dbReference>
<dbReference type="PANTHER" id="PTHR40279:SF3">
    <property type="entry name" value="4-AMINOBENZOATE SYNTHASE"/>
    <property type="match status" value="1"/>
</dbReference>
<dbReference type="RefSeq" id="WP_193778638.1">
    <property type="nucleotide sequence ID" value="NZ_JADDOJ010000002.1"/>
</dbReference>
<gene>
    <name evidence="2" type="ORF">IM725_00695</name>
</gene>
<dbReference type="InterPro" id="IPR016084">
    <property type="entry name" value="Haem_Oase-like_multi-hlx"/>
</dbReference>
<evidence type="ECO:0000313" key="3">
    <source>
        <dbReference type="Proteomes" id="UP000715965"/>
    </source>
</evidence>
<protein>
    <submittedName>
        <fullName evidence="2">Iron-containing redox enzyme family protein</fullName>
    </submittedName>
</protein>
<name>A0ABR9S9S4_9BURK</name>